<feature type="transmembrane region" description="Helical" evidence="12">
    <location>
        <begin position="432"/>
        <end position="452"/>
    </location>
</feature>
<evidence type="ECO:0000256" key="8">
    <source>
        <dbReference type="ARBA" id="ARBA00023180"/>
    </source>
</evidence>
<feature type="chain" id="PRO_5042960424" description="Mannan endo-1,6-alpha-mannosidase" evidence="13">
    <location>
        <begin position="20"/>
        <end position="493"/>
    </location>
</feature>
<dbReference type="PIRSF" id="PIRSF016302">
    <property type="entry name" value="Man_a_manosd"/>
    <property type="match status" value="1"/>
</dbReference>
<dbReference type="EMBL" id="JAVRQU010000009">
    <property type="protein sequence ID" value="KAK5698809.1"/>
    <property type="molecule type" value="Genomic_DNA"/>
</dbReference>
<keyword evidence="9 10" id="KW-0326">Glycosidase</keyword>
<dbReference type="PANTHER" id="PTHR12145">
    <property type="entry name" value="MANNAN ENDO-1,6-ALPHA-MANNOSIDASE DCW1"/>
    <property type="match status" value="1"/>
</dbReference>
<evidence type="ECO:0000313" key="14">
    <source>
        <dbReference type="EMBL" id="KAK5698809.1"/>
    </source>
</evidence>
<evidence type="ECO:0000256" key="1">
    <source>
        <dbReference type="ARBA" id="ARBA00001452"/>
    </source>
</evidence>
<evidence type="ECO:0000256" key="5">
    <source>
        <dbReference type="ARBA" id="ARBA00022729"/>
    </source>
</evidence>
<dbReference type="Pfam" id="PF03663">
    <property type="entry name" value="Glyco_hydro_76"/>
    <property type="match status" value="1"/>
</dbReference>
<evidence type="ECO:0000313" key="15">
    <source>
        <dbReference type="Proteomes" id="UP001310594"/>
    </source>
</evidence>
<keyword evidence="5 13" id="KW-0732">Signal</keyword>
<evidence type="ECO:0000256" key="6">
    <source>
        <dbReference type="ARBA" id="ARBA00022801"/>
    </source>
</evidence>
<evidence type="ECO:0000256" key="3">
    <source>
        <dbReference type="ARBA" id="ARBA00009699"/>
    </source>
</evidence>
<dbReference type="Gene3D" id="1.50.10.20">
    <property type="match status" value="1"/>
</dbReference>
<evidence type="ECO:0000256" key="9">
    <source>
        <dbReference type="ARBA" id="ARBA00023295"/>
    </source>
</evidence>
<comment type="similarity">
    <text evidence="3 10">Belongs to the glycosyl hydrolase 76 family.</text>
</comment>
<evidence type="ECO:0000256" key="7">
    <source>
        <dbReference type="ARBA" id="ARBA00023136"/>
    </source>
</evidence>
<dbReference type="PANTHER" id="PTHR12145:SF36">
    <property type="entry name" value="MANNAN ENDO-1,6-ALPHA-MANNOSIDASE DCW1"/>
    <property type="match status" value="1"/>
</dbReference>
<feature type="signal peptide" evidence="13">
    <location>
        <begin position="1"/>
        <end position="19"/>
    </location>
</feature>
<dbReference type="AlphaFoldDB" id="A0AAN7W2R4"/>
<dbReference type="GO" id="GO:0009272">
    <property type="term" value="P:fungal-type cell wall biogenesis"/>
    <property type="evidence" value="ECO:0007669"/>
    <property type="project" value="TreeGrafter"/>
</dbReference>
<accession>A0AAN7W2R4</accession>
<dbReference type="EC" id="3.2.1.101" evidence="4 10"/>
<evidence type="ECO:0000256" key="11">
    <source>
        <dbReference type="SAM" id="MobiDB-lite"/>
    </source>
</evidence>
<dbReference type="InterPro" id="IPR014480">
    <property type="entry name" value="Mannan-1_6-alpha_mannosidase"/>
</dbReference>
<comment type="catalytic activity">
    <reaction evidence="1 10">
        <text>Random hydrolysis of (1-&gt;6)-alpha-D-mannosidic linkages in unbranched (1-&gt;6)-mannans.</text>
        <dbReference type="EC" id="3.2.1.101"/>
    </reaction>
</comment>
<protein>
    <recommendedName>
        <fullName evidence="4 10">Mannan endo-1,6-alpha-mannosidase</fullName>
        <ecNumber evidence="4 10">3.2.1.101</ecNumber>
    </recommendedName>
</protein>
<organism evidence="14 15">
    <name type="scientific">Elasticomyces elasticus</name>
    <dbReference type="NCBI Taxonomy" id="574655"/>
    <lineage>
        <taxon>Eukaryota</taxon>
        <taxon>Fungi</taxon>
        <taxon>Dikarya</taxon>
        <taxon>Ascomycota</taxon>
        <taxon>Pezizomycotina</taxon>
        <taxon>Dothideomycetes</taxon>
        <taxon>Dothideomycetidae</taxon>
        <taxon>Mycosphaerellales</taxon>
        <taxon>Teratosphaeriaceae</taxon>
        <taxon>Elasticomyces</taxon>
    </lineage>
</organism>
<comment type="caution">
    <text evidence="14">The sequence shown here is derived from an EMBL/GenBank/DDBJ whole genome shotgun (WGS) entry which is preliminary data.</text>
</comment>
<dbReference type="GO" id="GO:0012505">
    <property type="term" value="C:endomembrane system"/>
    <property type="evidence" value="ECO:0007669"/>
    <property type="project" value="UniProtKB-SubCell"/>
</dbReference>
<evidence type="ECO:0000256" key="12">
    <source>
        <dbReference type="SAM" id="Phobius"/>
    </source>
</evidence>
<proteinExistence type="inferred from homology"/>
<keyword evidence="7 12" id="KW-0472">Membrane</keyword>
<dbReference type="SUPFAM" id="SSF48208">
    <property type="entry name" value="Six-hairpin glycosidases"/>
    <property type="match status" value="1"/>
</dbReference>
<dbReference type="Proteomes" id="UP001310594">
    <property type="component" value="Unassembled WGS sequence"/>
</dbReference>
<evidence type="ECO:0000256" key="10">
    <source>
        <dbReference type="PIRNR" id="PIRNR016302"/>
    </source>
</evidence>
<gene>
    <name evidence="14" type="ORF">LTR97_006457</name>
</gene>
<evidence type="ECO:0000256" key="2">
    <source>
        <dbReference type="ARBA" id="ARBA00004308"/>
    </source>
</evidence>
<feature type="region of interest" description="Disordered" evidence="11">
    <location>
        <begin position="399"/>
        <end position="426"/>
    </location>
</feature>
<name>A0AAN7W2R4_9PEZI</name>
<keyword evidence="12" id="KW-1133">Transmembrane helix</keyword>
<comment type="subcellular location">
    <subcellularLocation>
        <location evidence="2">Endomembrane system</location>
    </subcellularLocation>
</comment>
<dbReference type="InterPro" id="IPR005198">
    <property type="entry name" value="Glyco_hydro_76"/>
</dbReference>
<dbReference type="GO" id="GO:0016052">
    <property type="term" value="P:carbohydrate catabolic process"/>
    <property type="evidence" value="ECO:0007669"/>
    <property type="project" value="InterPro"/>
</dbReference>
<feature type="transmembrane region" description="Helical" evidence="12">
    <location>
        <begin position="458"/>
        <end position="479"/>
    </location>
</feature>
<dbReference type="GO" id="GO:0008496">
    <property type="term" value="F:mannan endo-1,6-alpha-mannosidase activity"/>
    <property type="evidence" value="ECO:0007669"/>
    <property type="project" value="UniProtKB-UniRule"/>
</dbReference>
<keyword evidence="12" id="KW-0812">Transmembrane</keyword>
<reference evidence="14" key="1">
    <citation type="submission" date="2023-08" db="EMBL/GenBank/DDBJ databases">
        <title>Black Yeasts Isolated from many extreme environments.</title>
        <authorList>
            <person name="Coleine C."/>
            <person name="Stajich J.E."/>
            <person name="Selbmann L."/>
        </authorList>
    </citation>
    <scope>NUCLEOTIDE SEQUENCE</scope>
    <source>
        <strain evidence="14">CCFEE 5810</strain>
    </source>
</reference>
<dbReference type="InterPro" id="IPR008928">
    <property type="entry name" value="6-hairpin_glycosidase_sf"/>
</dbReference>
<sequence length="493" mass="52465">MRVQSALGVALLAAHTVSAITLDTTDANSIRSAASTIAHGMMSYYSGNVTGGTPGLLPGPYYWWEAGAMFGSLIDYWYYTGDSTYNDVVSQALLFQTGPDADFMPPNQTKSEGNDDQGFWGLAAMSAAEVGFPNPPEEDPQWLALAQAVFNSQALRWDNSTCAGGLKWQIFTFNTGYNYKNSISNGCFFNLGARLGYYTKNETYLDWAERSYDWCEAVGLVTPNSGEAGYQVFDGTDDNQNCSSLNHMQWSYNAGVFLLGAATMWNQTTGDRQARWETRVRGIIAGAGVFFQNQVMYEVACEPSANCNTDQLSFKAYLSRWMAASSKVAPFVRDLVAPALQKSAAGAAQACSGGSDGVTCGTRWYQAGWDGSYGVGQQMSALEVVQGLLIDSVAGPLSNETGGTSKGNPAAGTGGDRNPGVPASRISTGDRAGAGILTAVILVGLLGGAWYVGILLGGLLTVGSVLVTQISCLSSCLLARMVFRKESWPGAYT</sequence>
<evidence type="ECO:0000256" key="4">
    <source>
        <dbReference type="ARBA" id="ARBA00012350"/>
    </source>
</evidence>
<keyword evidence="6 10" id="KW-0378">Hydrolase</keyword>
<evidence type="ECO:0000256" key="13">
    <source>
        <dbReference type="SAM" id="SignalP"/>
    </source>
</evidence>
<keyword evidence="8" id="KW-0325">Glycoprotein</keyword>
<dbReference type="FunFam" id="1.50.10.20:FF:000006">
    <property type="entry name" value="Mannan endo-1,6-alpha-mannosidase"/>
    <property type="match status" value="1"/>
</dbReference>